<sequence length="102" mass="11596">MDRRASLIIIHASTFFAPILVPLIFMLASTEKEVKDFSIQALLFHIMISFCIFISFLLSFVLIGIPLLIFFGIVGIWCPIKGIVYAAQDRPYRYPIVGNWVS</sequence>
<dbReference type="EMBL" id="MCHY01000008">
    <property type="protein sequence ID" value="RKD24314.1"/>
    <property type="molecule type" value="Genomic_DNA"/>
</dbReference>
<comment type="subcellular location">
    <subcellularLocation>
        <location evidence="1">Membrane</location>
        <topology evidence="1">Multi-pass membrane protein</topology>
    </subcellularLocation>
</comment>
<feature type="transmembrane region" description="Helical" evidence="5">
    <location>
        <begin position="68"/>
        <end position="87"/>
    </location>
</feature>
<keyword evidence="4 5" id="KW-0472">Membrane</keyword>
<keyword evidence="2 5" id="KW-0812">Transmembrane</keyword>
<dbReference type="OrthoDB" id="2989462at2"/>
<reference evidence="6 7" key="1">
    <citation type="submission" date="2016-08" db="EMBL/GenBank/DDBJ databases">
        <title>Novel Firmicute Genomes.</title>
        <authorList>
            <person name="Poppleton D.I."/>
            <person name="Gribaldo S."/>
        </authorList>
    </citation>
    <scope>NUCLEOTIDE SEQUENCE [LARGE SCALE GENOMIC DNA]</scope>
    <source>
        <strain evidence="6 7">RAOx-1</strain>
    </source>
</reference>
<keyword evidence="3 5" id="KW-1133">Transmembrane helix</keyword>
<accession>A0A419SJV5</accession>
<dbReference type="RefSeq" id="WP_120189608.1">
    <property type="nucleotide sequence ID" value="NZ_MCHY01000008.1"/>
</dbReference>
<keyword evidence="7" id="KW-1185">Reference proteome</keyword>
<organism evidence="6 7">
    <name type="scientific">Ammoniphilus oxalaticus</name>
    <dbReference type="NCBI Taxonomy" id="66863"/>
    <lineage>
        <taxon>Bacteria</taxon>
        <taxon>Bacillati</taxon>
        <taxon>Bacillota</taxon>
        <taxon>Bacilli</taxon>
        <taxon>Bacillales</taxon>
        <taxon>Paenibacillaceae</taxon>
        <taxon>Aneurinibacillus group</taxon>
        <taxon>Ammoniphilus</taxon>
    </lineage>
</organism>
<evidence type="ECO:0000256" key="4">
    <source>
        <dbReference type="ARBA" id="ARBA00023136"/>
    </source>
</evidence>
<feature type="transmembrane region" description="Helical" evidence="5">
    <location>
        <begin position="6"/>
        <end position="29"/>
    </location>
</feature>
<proteinExistence type="predicted"/>
<dbReference type="Proteomes" id="UP000284219">
    <property type="component" value="Unassembled WGS sequence"/>
</dbReference>
<evidence type="ECO:0000313" key="6">
    <source>
        <dbReference type="EMBL" id="RKD24314.1"/>
    </source>
</evidence>
<protein>
    <recommendedName>
        <fullName evidence="8">DUF4870 domain-containing protein</fullName>
    </recommendedName>
</protein>
<evidence type="ECO:0000256" key="1">
    <source>
        <dbReference type="ARBA" id="ARBA00004141"/>
    </source>
</evidence>
<dbReference type="InterPro" id="IPR019109">
    <property type="entry name" value="MamF_MmsF"/>
</dbReference>
<dbReference type="AlphaFoldDB" id="A0A419SJV5"/>
<evidence type="ECO:0008006" key="8">
    <source>
        <dbReference type="Google" id="ProtNLM"/>
    </source>
</evidence>
<gene>
    <name evidence="6" type="ORF">BEP19_07915</name>
</gene>
<evidence type="ECO:0000313" key="7">
    <source>
        <dbReference type="Proteomes" id="UP000284219"/>
    </source>
</evidence>
<comment type="caution">
    <text evidence="6">The sequence shown here is derived from an EMBL/GenBank/DDBJ whole genome shotgun (WGS) entry which is preliminary data.</text>
</comment>
<evidence type="ECO:0000256" key="3">
    <source>
        <dbReference type="ARBA" id="ARBA00022989"/>
    </source>
</evidence>
<evidence type="ECO:0000256" key="5">
    <source>
        <dbReference type="SAM" id="Phobius"/>
    </source>
</evidence>
<dbReference type="Pfam" id="PF09685">
    <property type="entry name" value="MamF_MmsF"/>
    <property type="match status" value="1"/>
</dbReference>
<evidence type="ECO:0000256" key="2">
    <source>
        <dbReference type="ARBA" id="ARBA00022692"/>
    </source>
</evidence>
<name>A0A419SJV5_9BACL</name>
<feature type="transmembrane region" description="Helical" evidence="5">
    <location>
        <begin position="41"/>
        <end position="62"/>
    </location>
</feature>